<keyword evidence="1" id="KW-1133">Transmembrane helix</keyword>
<proteinExistence type="predicted"/>
<reference evidence="2" key="2">
    <citation type="submission" date="2013-05" db="EMBL/GenBank/DDBJ databases">
        <authorList>
            <person name="Carter J.-M."/>
            <person name="Baker S.C."/>
            <person name="Pink R."/>
            <person name="Carter D.R.F."/>
            <person name="Collins A."/>
            <person name="Tomlin J."/>
            <person name="Gibbs M."/>
            <person name="Breuker C.J."/>
        </authorList>
    </citation>
    <scope>NUCLEOTIDE SEQUENCE</scope>
    <source>
        <tissue evidence="2">Ovary</tissue>
    </source>
</reference>
<evidence type="ECO:0000313" key="2">
    <source>
        <dbReference type="EMBL" id="JAA81781.1"/>
    </source>
</evidence>
<keyword evidence="1" id="KW-0812">Transmembrane</keyword>
<name>S4NSL0_9NEOP</name>
<evidence type="ECO:0000256" key="1">
    <source>
        <dbReference type="SAM" id="Phobius"/>
    </source>
</evidence>
<protein>
    <submittedName>
        <fullName evidence="2">Uncharacterized protein</fullName>
    </submittedName>
</protein>
<reference evidence="2" key="1">
    <citation type="journal article" date="2013" name="BMC Genomics">
        <title>Unscrambling butterfly oogenesis.</title>
        <authorList>
            <person name="Carter J.M."/>
            <person name="Baker S.C."/>
            <person name="Pink R."/>
            <person name="Carter D.R."/>
            <person name="Collins A."/>
            <person name="Tomlin J."/>
            <person name="Gibbs M."/>
            <person name="Breuker C.J."/>
        </authorList>
    </citation>
    <scope>NUCLEOTIDE SEQUENCE</scope>
    <source>
        <tissue evidence="2">Ovary</tissue>
    </source>
</reference>
<sequence>MDCKVTIRCLLLNCSSYFGTAALHLSLVAVSSSSALCPNSTLQLAYNLNAVSLYIFKLYTVAFSIPFYVLSMWS</sequence>
<accession>S4NSL0</accession>
<dbReference type="AlphaFoldDB" id="S4NSL0"/>
<dbReference type="EMBL" id="GAIX01010779">
    <property type="protein sequence ID" value="JAA81781.1"/>
    <property type="molecule type" value="Transcribed_RNA"/>
</dbReference>
<keyword evidence="1" id="KW-0472">Membrane</keyword>
<organism evidence="2">
    <name type="scientific">Pararge aegeria</name>
    <name type="common">speckled wood butterfly</name>
    <dbReference type="NCBI Taxonomy" id="116150"/>
    <lineage>
        <taxon>Eukaryota</taxon>
        <taxon>Metazoa</taxon>
        <taxon>Ecdysozoa</taxon>
        <taxon>Arthropoda</taxon>
        <taxon>Hexapoda</taxon>
        <taxon>Insecta</taxon>
        <taxon>Pterygota</taxon>
        <taxon>Neoptera</taxon>
        <taxon>Endopterygota</taxon>
        <taxon>Lepidoptera</taxon>
        <taxon>Glossata</taxon>
        <taxon>Ditrysia</taxon>
        <taxon>Papilionoidea</taxon>
        <taxon>Nymphalidae</taxon>
        <taxon>Satyrinae</taxon>
        <taxon>Satyrini</taxon>
        <taxon>Parargina</taxon>
        <taxon>Pararge</taxon>
    </lineage>
</organism>
<feature type="transmembrane region" description="Helical" evidence="1">
    <location>
        <begin position="9"/>
        <end position="31"/>
    </location>
</feature>
<feature type="transmembrane region" description="Helical" evidence="1">
    <location>
        <begin position="51"/>
        <end position="70"/>
    </location>
</feature>